<dbReference type="Pfam" id="PF16976">
    <property type="entry name" value="RcpC"/>
    <property type="match status" value="1"/>
</dbReference>
<dbReference type="Proteomes" id="UP001168575">
    <property type="component" value="Unassembled WGS sequence"/>
</dbReference>
<dbReference type="NCBIfam" id="TIGR03177">
    <property type="entry name" value="pilus_cpaB"/>
    <property type="match status" value="1"/>
</dbReference>
<name>A0AA43UAH0_9ACTN</name>
<dbReference type="InterPro" id="IPR031571">
    <property type="entry name" value="RcpC_dom"/>
</dbReference>
<gene>
    <name evidence="2" type="primary">cpaB</name>
    <name evidence="2" type="ORF">Q3982_06805</name>
</gene>
<dbReference type="Gene3D" id="3.90.1210.10">
    <property type="entry name" value="Antifreeze-like/N-acetylneuraminic acid synthase C-terminal domain"/>
    <property type="match status" value="1"/>
</dbReference>
<dbReference type="Pfam" id="PF08666">
    <property type="entry name" value="SAF"/>
    <property type="match status" value="1"/>
</dbReference>
<dbReference type="SMART" id="SM00858">
    <property type="entry name" value="SAF"/>
    <property type="match status" value="1"/>
</dbReference>
<proteinExistence type="predicted"/>
<accession>A0AA43UAH0</accession>
<protein>
    <submittedName>
        <fullName evidence="2">Flp pilus assembly protein CpaB</fullName>
    </submittedName>
</protein>
<sequence>MKFNLISGMSKSLKIAICSGLIAAGLTLGFIASVKSDSIAREAEAAERYGGQQTTVCVAKRDIAGGETIKDTDIEEKQWISSLLPEEAVTLKSDCVGKQLGSSILKGEVVSASRFQSGDSGLNVPNGMVAVSLPLDDTSSVGGTLRVGQKVDVYATGSSSTSKICSDATILETSNSDKSVSAETKWITIAVEKDKAQEVVSAAQKLSLYVVLPCDSAAKENTDLEDE</sequence>
<comment type="caution">
    <text evidence="2">The sequence shown here is derived from an EMBL/GenBank/DDBJ whole genome shotgun (WGS) entry which is preliminary data.</text>
</comment>
<dbReference type="AlphaFoldDB" id="A0AA43UAH0"/>
<dbReference type="InterPro" id="IPR013974">
    <property type="entry name" value="SAF"/>
</dbReference>
<organism evidence="2 3">
    <name type="scientific">Phoenicibacter congonensis</name>
    <dbReference type="NCBI Taxonomy" id="1944646"/>
    <lineage>
        <taxon>Bacteria</taxon>
        <taxon>Bacillati</taxon>
        <taxon>Actinomycetota</taxon>
        <taxon>Coriobacteriia</taxon>
        <taxon>Eggerthellales</taxon>
        <taxon>Eggerthellaceae</taxon>
        <taxon>Phoenicibacter</taxon>
    </lineage>
</organism>
<dbReference type="CDD" id="cd11614">
    <property type="entry name" value="SAF_CpaB_FlgA_like"/>
    <property type="match status" value="1"/>
</dbReference>
<evidence type="ECO:0000313" key="3">
    <source>
        <dbReference type="Proteomes" id="UP001168575"/>
    </source>
</evidence>
<feature type="domain" description="SAF" evidence="1">
    <location>
        <begin position="54"/>
        <end position="116"/>
    </location>
</feature>
<reference evidence="2" key="1">
    <citation type="submission" date="2023-07" db="EMBL/GenBank/DDBJ databases">
        <title>Between Cages and Wild: Unraveling the Impact of Captivity on Animal Microbiomes and Antimicrobial Resistance.</title>
        <authorList>
            <person name="Schmartz G.P."/>
            <person name="Rehner J."/>
            <person name="Schuff M.J."/>
            <person name="Becker S.L."/>
            <person name="Kravczyk M."/>
            <person name="Gurevich A."/>
            <person name="Francke R."/>
            <person name="Mueller R."/>
            <person name="Keller V."/>
            <person name="Keller A."/>
        </authorList>
    </citation>
    <scope>NUCLEOTIDE SEQUENCE</scope>
    <source>
        <strain evidence="2">S12M_St_49</strain>
    </source>
</reference>
<dbReference type="EMBL" id="JAUMVS010000150">
    <property type="protein sequence ID" value="MDO4842366.1"/>
    <property type="molecule type" value="Genomic_DNA"/>
</dbReference>
<evidence type="ECO:0000259" key="1">
    <source>
        <dbReference type="SMART" id="SM00858"/>
    </source>
</evidence>
<dbReference type="InterPro" id="IPR017592">
    <property type="entry name" value="Pilus_assmbl_Flp-typ_CpaB"/>
</dbReference>
<evidence type="ECO:0000313" key="2">
    <source>
        <dbReference type="EMBL" id="MDO4842366.1"/>
    </source>
</evidence>
<keyword evidence="3" id="KW-1185">Reference proteome</keyword>